<reference evidence="3" key="1">
    <citation type="submission" date="2022-11" db="EMBL/GenBank/DDBJ databases">
        <authorList>
            <person name="Kikuchi T."/>
        </authorList>
    </citation>
    <scope>NUCLEOTIDE SEQUENCE</scope>
    <source>
        <strain evidence="3">PS1010</strain>
    </source>
</reference>
<proteinExistence type="predicted"/>
<comment type="caution">
    <text evidence="3">The sequence shown here is derived from an EMBL/GenBank/DDBJ whole genome shotgun (WGS) entry which is preliminary data.</text>
</comment>
<gene>
    <name evidence="3" type="ORF">CAMP_LOCUS17175</name>
</gene>
<feature type="coiled-coil region" evidence="1">
    <location>
        <begin position="1"/>
        <end position="35"/>
    </location>
</feature>
<evidence type="ECO:0000256" key="1">
    <source>
        <dbReference type="SAM" id="Coils"/>
    </source>
</evidence>
<protein>
    <submittedName>
        <fullName evidence="3">Uncharacterized protein</fullName>
    </submittedName>
</protein>
<evidence type="ECO:0000313" key="3">
    <source>
        <dbReference type="EMBL" id="CAI5454538.1"/>
    </source>
</evidence>
<keyword evidence="4" id="KW-1185">Reference proteome</keyword>
<evidence type="ECO:0000313" key="4">
    <source>
        <dbReference type="Proteomes" id="UP001152747"/>
    </source>
</evidence>
<dbReference type="Proteomes" id="UP001152747">
    <property type="component" value="Unassembled WGS sequence"/>
</dbReference>
<dbReference type="EMBL" id="CANHGI010000006">
    <property type="protein sequence ID" value="CAI5454538.1"/>
    <property type="molecule type" value="Genomic_DNA"/>
</dbReference>
<keyword evidence="1" id="KW-0175">Coiled coil</keyword>
<organism evidence="3 4">
    <name type="scientific">Caenorhabditis angaria</name>
    <dbReference type="NCBI Taxonomy" id="860376"/>
    <lineage>
        <taxon>Eukaryota</taxon>
        <taxon>Metazoa</taxon>
        <taxon>Ecdysozoa</taxon>
        <taxon>Nematoda</taxon>
        <taxon>Chromadorea</taxon>
        <taxon>Rhabditida</taxon>
        <taxon>Rhabditina</taxon>
        <taxon>Rhabditomorpha</taxon>
        <taxon>Rhabditoidea</taxon>
        <taxon>Rhabditidae</taxon>
        <taxon>Peloderinae</taxon>
        <taxon>Caenorhabditis</taxon>
    </lineage>
</organism>
<evidence type="ECO:0000256" key="2">
    <source>
        <dbReference type="SAM" id="MobiDB-lite"/>
    </source>
</evidence>
<sequence length="74" mass="8847">MADEEQQMEVERLEVEGLQLEIGQLTEQVAQLQAGIQQRDAEIQQLMVKNEAERIHEHQKIGEKRRWREERSHQ</sequence>
<name>A0A9P1J2G5_9PELO</name>
<feature type="region of interest" description="Disordered" evidence="2">
    <location>
        <begin position="55"/>
        <end position="74"/>
    </location>
</feature>
<accession>A0A9P1J2G5</accession>
<dbReference type="AlphaFoldDB" id="A0A9P1J2G5"/>